<protein>
    <submittedName>
        <fullName evidence="1">Uncharacterized protein</fullName>
    </submittedName>
</protein>
<organism evidence="1 2">
    <name type="scientific">Pseudomonas fluorescens</name>
    <dbReference type="NCBI Taxonomy" id="294"/>
    <lineage>
        <taxon>Bacteria</taxon>
        <taxon>Pseudomonadati</taxon>
        <taxon>Pseudomonadota</taxon>
        <taxon>Gammaproteobacteria</taxon>
        <taxon>Pseudomonadales</taxon>
        <taxon>Pseudomonadaceae</taxon>
        <taxon>Pseudomonas</taxon>
    </lineage>
</organism>
<dbReference type="Proteomes" id="UP000278078">
    <property type="component" value="Chromosome"/>
</dbReference>
<evidence type="ECO:0000313" key="1">
    <source>
        <dbReference type="EMBL" id="VEE44928.1"/>
    </source>
</evidence>
<dbReference type="AlphaFoldDB" id="A0A3S4N5J9"/>
<accession>A0A3S4N5J9</accession>
<proteinExistence type="predicted"/>
<sequence>MIWLSNAQVLKEYLVELIVIILPGMDENMVTILVELRHYTREANDLGARTYYRDNF</sequence>
<name>A0A3S4N5J9_PSEFL</name>
<evidence type="ECO:0000313" key="2">
    <source>
        <dbReference type="Proteomes" id="UP000278078"/>
    </source>
</evidence>
<reference evidence="1 2" key="1">
    <citation type="submission" date="2018-12" db="EMBL/GenBank/DDBJ databases">
        <authorList>
            <consortium name="Pathogen Informatics"/>
        </authorList>
    </citation>
    <scope>NUCLEOTIDE SEQUENCE [LARGE SCALE GENOMIC DNA]</scope>
    <source>
        <strain evidence="1 2">NCTC10783</strain>
    </source>
</reference>
<dbReference type="EMBL" id="LR134300">
    <property type="protein sequence ID" value="VEE44928.1"/>
    <property type="molecule type" value="Genomic_DNA"/>
</dbReference>
<gene>
    <name evidence="1" type="ORF">NCTC10783_00751</name>
</gene>